<proteinExistence type="predicted"/>
<keyword evidence="1" id="KW-0812">Transmembrane</keyword>
<protein>
    <recommendedName>
        <fullName evidence="4">Transmembrane protein</fullName>
    </recommendedName>
</protein>
<sequence length="96" mass="10753">MSSPDLELILPQGAHVADADDSFSQQCRDECARLGLSRVRLLLLDADYARSGLWREEAQRWVDEQLRREGEWAFRGLVAGIMLLSAGIVVVAALLW</sequence>
<evidence type="ECO:0008006" key="4">
    <source>
        <dbReference type="Google" id="ProtNLM"/>
    </source>
</evidence>
<comment type="caution">
    <text evidence="2">The sequence shown here is derived from an EMBL/GenBank/DDBJ whole genome shotgun (WGS) entry which is preliminary data.</text>
</comment>
<gene>
    <name evidence="2" type="ORF">LLE72_010660</name>
</gene>
<evidence type="ECO:0000313" key="2">
    <source>
        <dbReference type="EMBL" id="MEC3888197.1"/>
    </source>
</evidence>
<accession>A0AAJ3CDZ3</accession>
<reference evidence="2" key="2">
    <citation type="submission" date="2024-01" db="EMBL/GenBank/DDBJ databases">
        <title>Long-read genome sequencing of X. campestris pv. papavericola.</title>
        <authorList>
            <person name="Hussain R.M.F."/>
            <person name="Greer S."/>
            <person name="Harrison J."/>
            <person name="Grant M."/>
            <person name="Vicente J."/>
            <person name="Studholme D.J."/>
        </authorList>
    </citation>
    <scope>NUCLEOTIDE SEQUENCE</scope>
    <source>
        <strain evidence="2">NCPPB 2970</strain>
    </source>
</reference>
<keyword evidence="1" id="KW-0472">Membrane</keyword>
<dbReference type="EMBL" id="JAJFNJ020000003">
    <property type="protein sequence ID" value="MEC3888197.1"/>
    <property type="molecule type" value="Genomic_DNA"/>
</dbReference>
<dbReference type="RefSeq" id="WP_042594577.1">
    <property type="nucleotide sequence ID" value="NZ_JAJFNJ020000003.1"/>
</dbReference>
<feature type="transmembrane region" description="Helical" evidence="1">
    <location>
        <begin position="72"/>
        <end position="95"/>
    </location>
</feature>
<evidence type="ECO:0000256" key="1">
    <source>
        <dbReference type="SAM" id="Phobius"/>
    </source>
</evidence>
<dbReference type="Proteomes" id="UP001297361">
    <property type="component" value="Unassembled WGS sequence"/>
</dbReference>
<dbReference type="AlphaFoldDB" id="A0AAJ3CDZ3"/>
<reference evidence="2" key="1">
    <citation type="submission" date="2021-10" db="EMBL/GenBank/DDBJ databases">
        <authorList>
            <person name="Hussein R."/>
            <person name="Harrison J."/>
            <person name="Studholme D.J."/>
            <person name="Vicente J."/>
            <person name="Grant M."/>
        </authorList>
    </citation>
    <scope>NUCLEOTIDE SEQUENCE</scope>
    <source>
        <strain evidence="2">NCPPB 2970</strain>
    </source>
</reference>
<name>A0AAJ3CDZ3_XANCA</name>
<organism evidence="2 3">
    <name type="scientific">Xanthomonas campestris pv. papavericola</name>
    <dbReference type="NCBI Taxonomy" id="487881"/>
    <lineage>
        <taxon>Bacteria</taxon>
        <taxon>Pseudomonadati</taxon>
        <taxon>Pseudomonadota</taxon>
        <taxon>Gammaproteobacteria</taxon>
        <taxon>Lysobacterales</taxon>
        <taxon>Lysobacteraceae</taxon>
        <taxon>Xanthomonas</taxon>
    </lineage>
</organism>
<evidence type="ECO:0000313" key="3">
    <source>
        <dbReference type="Proteomes" id="UP001297361"/>
    </source>
</evidence>
<keyword evidence="1" id="KW-1133">Transmembrane helix</keyword>